<feature type="transmembrane region" description="Helical" evidence="1">
    <location>
        <begin position="176"/>
        <end position="199"/>
    </location>
</feature>
<keyword evidence="1" id="KW-0472">Membrane</keyword>
<dbReference type="PANTHER" id="PTHR35531:SF1">
    <property type="entry name" value="INNER MEMBRANE PROTEIN YBCI-RELATED"/>
    <property type="match status" value="1"/>
</dbReference>
<feature type="transmembrane region" description="Helical" evidence="1">
    <location>
        <begin position="61"/>
        <end position="78"/>
    </location>
</feature>
<evidence type="ECO:0000313" key="3">
    <source>
        <dbReference type="Proteomes" id="UP001596494"/>
    </source>
</evidence>
<dbReference type="Proteomes" id="UP001596494">
    <property type="component" value="Unassembled WGS sequence"/>
</dbReference>
<protein>
    <submittedName>
        <fullName evidence="2">Metal-dependent hydrolase</fullName>
    </submittedName>
</protein>
<dbReference type="EMBL" id="JBHTBY010000012">
    <property type="protein sequence ID" value="MFC7322084.1"/>
    <property type="molecule type" value="Genomic_DNA"/>
</dbReference>
<dbReference type="PANTHER" id="PTHR35531">
    <property type="entry name" value="INNER MEMBRANE PROTEIN YBCI-RELATED"/>
    <property type="match status" value="1"/>
</dbReference>
<dbReference type="RefSeq" id="WP_289216948.1">
    <property type="nucleotide sequence ID" value="NZ_JAPVRC010000010.1"/>
</dbReference>
<sequence>MMASGHQALGFTSGLLTLAILPGFGVMPDTPLEAVLFFSFVMIGSLLPDIDTPHSKLGQKFWRGIMITLMIALGMYLFAPDYLDVYREELKIFVFLCLPLLIMVKSHRKMTHSVSFLALLGLYHMLISGVWDIPSFYFIGFIAGVLSHLIGDYMTKRGIPVFYPFEKKYFRFFITFRTGSLTEKLMILILSFWNLWYLVSQVF</sequence>
<gene>
    <name evidence="2" type="ORF">ACFQMN_14505</name>
</gene>
<name>A0ABW2K5L1_9BACI</name>
<reference evidence="3" key="1">
    <citation type="journal article" date="2019" name="Int. J. Syst. Evol. Microbiol.">
        <title>The Global Catalogue of Microorganisms (GCM) 10K type strain sequencing project: providing services to taxonomists for standard genome sequencing and annotation.</title>
        <authorList>
            <consortium name="The Broad Institute Genomics Platform"/>
            <consortium name="The Broad Institute Genome Sequencing Center for Infectious Disease"/>
            <person name="Wu L."/>
            <person name="Ma J."/>
        </authorList>
    </citation>
    <scope>NUCLEOTIDE SEQUENCE [LARGE SCALE GENOMIC DNA]</scope>
    <source>
        <strain evidence="3">CCUG 73951</strain>
    </source>
</reference>
<feature type="transmembrane region" description="Helical" evidence="1">
    <location>
        <begin position="137"/>
        <end position="155"/>
    </location>
</feature>
<feature type="transmembrane region" description="Helical" evidence="1">
    <location>
        <begin position="35"/>
        <end position="52"/>
    </location>
</feature>
<proteinExistence type="predicted"/>
<keyword evidence="3" id="KW-1185">Reference proteome</keyword>
<organism evidence="2 3">
    <name type="scientific">Halobacillus campisalis</name>
    <dbReference type="NCBI Taxonomy" id="435909"/>
    <lineage>
        <taxon>Bacteria</taxon>
        <taxon>Bacillati</taxon>
        <taxon>Bacillota</taxon>
        <taxon>Bacilli</taxon>
        <taxon>Bacillales</taxon>
        <taxon>Bacillaceae</taxon>
        <taxon>Halobacillus</taxon>
    </lineage>
</organism>
<keyword evidence="1" id="KW-1133">Transmembrane helix</keyword>
<dbReference type="InterPro" id="IPR007404">
    <property type="entry name" value="YdjM-like"/>
</dbReference>
<dbReference type="Pfam" id="PF04307">
    <property type="entry name" value="YdjM"/>
    <property type="match status" value="1"/>
</dbReference>
<evidence type="ECO:0000256" key="1">
    <source>
        <dbReference type="SAM" id="Phobius"/>
    </source>
</evidence>
<comment type="caution">
    <text evidence="2">The sequence shown here is derived from an EMBL/GenBank/DDBJ whole genome shotgun (WGS) entry which is preliminary data.</text>
</comment>
<keyword evidence="1" id="KW-0812">Transmembrane</keyword>
<keyword evidence="2" id="KW-0378">Hydrolase</keyword>
<evidence type="ECO:0000313" key="2">
    <source>
        <dbReference type="EMBL" id="MFC7322084.1"/>
    </source>
</evidence>
<dbReference type="GO" id="GO:0016787">
    <property type="term" value="F:hydrolase activity"/>
    <property type="evidence" value="ECO:0007669"/>
    <property type="project" value="UniProtKB-KW"/>
</dbReference>
<accession>A0ABW2K5L1</accession>